<comment type="domain">
    <text evidence="2">A Gly-cisPro motif from one monomer fits into the active site of the other monomer to allow specific chiral rejection of L-amino acids.</text>
</comment>
<dbReference type="EC" id="3.1.1.-" evidence="2"/>
<sequence length="145" mass="15585">MQRVSRAQVSVAGEVTGEIGSGYLVLLGVTAEDGQDDVIYLAAKIAGLRIFEDEAGKMNLSLADVGGAMLVVSQFTLLGDCRKGRRPSFIAAARPEIANPLYESFVAEVRGHGIEVATGRFQEQMQVELVNEGPVTILVDSRKEF</sequence>
<organism evidence="3 4">
    <name type="scientific">Symmachiella dynata</name>
    <dbReference type="NCBI Taxonomy" id="2527995"/>
    <lineage>
        <taxon>Bacteria</taxon>
        <taxon>Pseudomonadati</taxon>
        <taxon>Planctomycetota</taxon>
        <taxon>Planctomycetia</taxon>
        <taxon>Planctomycetales</taxon>
        <taxon>Planctomycetaceae</taxon>
        <taxon>Symmachiella</taxon>
    </lineage>
</organism>
<comment type="subunit">
    <text evidence="2">Homodimer.</text>
</comment>
<dbReference type="GO" id="GO:0051500">
    <property type="term" value="F:D-tyrosyl-tRNA(Tyr) deacylase activity"/>
    <property type="evidence" value="ECO:0007669"/>
    <property type="project" value="TreeGrafter"/>
</dbReference>
<comment type="function">
    <text evidence="2">An aminoacyl-tRNA editing enzyme that deacylates mischarged D-aminoacyl-tRNAs. Also deacylates mischarged glycyl-tRNA(Ala), protecting cells against glycine mischarging by AlaRS. Acts via tRNA-based rather than protein-based catalysis; rejects L-amino acids rather than detecting D-amino acids in the active site. By recycling D-aminoacyl-tRNA to D-amino acids and free tRNA molecules, this enzyme counteracts the toxicity associated with the formation of D-aminoacyl-tRNA entities in vivo and helps enforce protein L-homochirality.</text>
</comment>
<gene>
    <name evidence="2 3" type="primary">dtd</name>
    <name evidence="3" type="ORF">Mal52_24510</name>
</gene>
<comment type="catalytic activity">
    <reaction evidence="2">
        <text>glycyl-tRNA(Ala) + H2O = tRNA(Ala) + glycine + H(+)</text>
        <dbReference type="Rhea" id="RHEA:53744"/>
        <dbReference type="Rhea" id="RHEA-COMP:9657"/>
        <dbReference type="Rhea" id="RHEA-COMP:13640"/>
        <dbReference type="ChEBI" id="CHEBI:15377"/>
        <dbReference type="ChEBI" id="CHEBI:15378"/>
        <dbReference type="ChEBI" id="CHEBI:57305"/>
        <dbReference type="ChEBI" id="CHEBI:78442"/>
        <dbReference type="ChEBI" id="CHEBI:78522"/>
    </reaction>
</comment>
<keyword evidence="2" id="KW-0820">tRNA-binding</keyword>
<comment type="similarity">
    <text evidence="1 2">Belongs to the DTD family.</text>
</comment>
<reference evidence="3 4" key="1">
    <citation type="submission" date="2019-02" db="EMBL/GenBank/DDBJ databases">
        <title>Deep-cultivation of Planctomycetes and their phenomic and genomic characterization uncovers novel biology.</title>
        <authorList>
            <person name="Wiegand S."/>
            <person name="Jogler M."/>
            <person name="Boedeker C."/>
            <person name="Pinto D."/>
            <person name="Vollmers J."/>
            <person name="Rivas-Marin E."/>
            <person name="Kohn T."/>
            <person name="Peeters S.H."/>
            <person name="Heuer A."/>
            <person name="Rast P."/>
            <person name="Oberbeckmann S."/>
            <person name="Bunk B."/>
            <person name="Jeske O."/>
            <person name="Meyerdierks A."/>
            <person name="Storesund J.E."/>
            <person name="Kallscheuer N."/>
            <person name="Luecker S."/>
            <person name="Lage O.M."/>
            <person name="Pohl T."/>
            <person name="Merkel B.J."/>
            <person name="Hornburger P."/>
            <person name="Mueller R.-W."/>
            <person name="Bruemmer F."/>
            <person name="Labrenz M."/>
            <person name="Spormann A.M."/>
            <person name="Op den Camp H."/>
            <person name="Overmann J."/>
            <person name="Amann R."/>
            <person name="Jetten M.S.M."/>
            <person name="Mascher T."/>
            <person name="Medema M.H."/>
            <person name="Devos D.P."/>
            <person name="Kaster A.-K."/>
            <person name="Ovreas L."/>
            <person name="Rohde M."/>
            <person name="Galperin M.Y."/>
            <person name="Jogler C."/>
        </authorList>
    </citation>
    <scope>NUCLEOTIDE SEQUENCE [LARGE SCALE GENOMIC DNA]</scope>
    <source>
        <strain evidence="3 4">Mal52</strain>
    </source>
</reference>
<dbReference type="SUPFAM" id="SSF69500">
    <property type="entry name" value="DTD-like"/>
    <property type="match status" value="1"/>
</dbReference>
<dbReference type="PANTHER" id="PTHR10472:SF5">
    <property type="entry name" value="D-AMINOACYL-TRNA DEACYLASE 1"/>
    <property type="match status" value="1"/>
</dbReference>
<accession>A0A517ZNB4</accession>
<dbReference type="InterPro" id="IPR023509">
    <property type="entry name" value="DTD-like_sf"/>
</dbReference>
<dbReference type="KEGG" id="sdyn:Mal52_24510"/>
<evidence type="ECO:0000313" key="4">
    <source>
        <dbReference type="Proteomes" id="UP000319383"/>
    </source>
</evidence>
<dbReference type="GO" id="GO:0000049">
    <property type="term" value="F:tRNA binding"/>
    <property type="evidence" value="ECO:0007669"/>
    <property type="project" value="UniProtKB-UniRule"/>
</dbReference>
<dbReference type="FunFam" id="3.50.80.10:FF:000001">
    <property type="entry name" value="D-aminoacyl-tRNA deacylase"/>
    <property type="match status" value="1"/>
</dbReference>
<dbReference type="GO" id="GO:0019478">
    <property type="term" value="P:D-amino acid catabolic process"/>
    <property type="evidence" value="ECO:0007669"/>
    <property type="project" value="UniProtKB-UniRule"/>
</dbReference>
<evidence type="ECO:0000256" key="1">
    <source>
        <dbReference type="ARBA" id="ARBA00009673"/>
    </source>
</evidence>
<dbReference type="CDD" id="cd00563">
    <property type="entry name" value="Dtyr_deacylase"/>
    <property type="match status" value="1"/>
</dbReference>
<dbReference type="InterPro" id="IPR003732">
    <property type="entry name" value="Daa-tRNA_deacyls_DTD"/>
</dbReference>
<keyword evidence="2" id="KW-0963">Cytoplasm</keyword>
<feature type="short sequence motif" description="Gly-cisPro motif, important for rejection of L-amino acids" evidence="2">
    <location>
        <begin position="133"/>
        <end position="134"/>
    </location>
</feature>
<dbReference type="AlphaFoldDB" id="A0A517ZNB4"/>
<keyword evidence="2 3" id="KW-0378">Hydrolase</keyword>
<comment type="subcellular location">
    <subcellularLocation>
        <location evidence="2">Cytoplasm</location>
    </subcellularLocation>
</comment>
<protein>
    <recommendedName>
        <fullName evidence="2">D-aminoacyl-tRNA deacylase</fullName>
        <shortName evidence="2">DTD</shortName>
        <ecNumber evidence="2">3.1.1.96</ecNumber>
    </recommendedName>
    <alternativeName>
        <fullName evidence="2">Gly-tRNA(Ala) deacylase</fullName>
        <ecNumber evidence="2">3.1.1.-</ecNumber>
    </alternativeName>
</protein>
<keyword evidence="2" id="KW-0694">RNA-binding</keyword>
<dbReference type="Proteomes" id="UP000319383">
    <property type="component" value="Chromosome"/>
</dbReference>
<dbReference type="NCBIfam" id="TIGR00256">
    <property type="entry name" value="D-aminoacyl-tRNA deacylase"/>
    <property type="match status" value="1"/>
</dbReference>
<dbReference type="GO" id="GO:0005737">
    <property type="term" value="C:cytoplasm"/>
    <property type="evidence" value="ECO:0007669"/>
    <property type="project" value="UniProtKB-SubCell"/>
</dbReference>
<dbReference type="GO" id="GO:0106026">
    <property type="term" value="F:Gly-tRNA(Ala) deacylase activity"/>
    <property type="evidence" value="ECO:0007669"/>
    <property type="project" value="UniProtKB-UniRule"/>
</dbReference>
<dbReference type="PANTHER" id="PTHR10472">
    <property type="entry name" value="D-TYROSYL-TRNA TYR DEACYLASE"/>
    <property type="match status" value="1"/>
</dbReference>
<evidence type="ECO:0000256" key="2">
    <source>
        <dbReference type="HAMAP-Rule" id="MF_00518"/>
    </source>
</evidence>
<comment type="catalytic activity">
    <reaction evidence="2">
        <text>a D-aminoacyl-tRNA + H2O = a tRNA + a D-alpha-amino acid + H(+)</text>
        <dbReference type="Rhea" id="RHEA:13953"/>
        <dbReference type="Rhea" id="RHEA-COMP:10123"/>
        <dbReference type="Rhea" id="RHEA-COMP:10124"/>
        <dbReference type="ChEBI" id="CHEBI:15377"/>
        <dbReference type="ChEBI" id="CHEBI:15378"/>
        <dbReference type="ChEBI" id="CHEBI:59871"/>
        <dbReference type="ChEBI" id="CHEBI:78442"/>
        <dbReference type="ChEBI" id="CHEBI:79333"/>
        <dbReference type="EC" id="3.1.1.96"/>
    </reaction>
</comment>
<evidence type="ECO:0000313" key="3">
    <source>
        <dbReference type="EMBL" id="QDU43973.1"/>
    </source>
</evidence>
<dbReference type="Gene3D" id="3.50.80.10">
    <property type="entry name" value="D-tyrosyl-tRNA(Tyr) deacylase"/>
    <property type="match status" value="1"/>
</dbReference>
<dbReference type="Pfam" id="PF02580">
    <property type="entry name" value="Tyr_Deacylase"/>
    <property type="match status" value="1"/>
</dbReference>
<name>A0A517ZNB4_9PLAN</name>
<dbReference type="EMBL" id="CP036276">
    <property type="protein sequence ID" value="QDU43973.1"/>
    <property type="molecule type" value="Genomic_DNA"/>
</dbReference>
<keyword evidence="4" id="KW-1185">Reference proteome</keyword>
<dbReference type="EC" id="3.1.1.96" evidence="2"/>
<proteinExistence type="inferred from homology"/>
<dbReference type="GO" id="GO:0043908">
    <property type="term" value="F:Ser(Gly)-tRNA(Ala) hydrolase activity"/>
    <property type="evidence" value="ECO:0007669"/>
    <property type="project" value="UniProtKB-UniRule"/>
</dbReference>
<dbReference type="HAMAP" id="MF_00518">
    <property type="entry name" value="Deacylase_Dtd"/>
    <property type="match status" value="1"/>
</dbReference>